<reference evidence="16 17" key="1">
    <citation type="submission" date="2018-01" db="EMBL/GenBank/DDBJ databases">
        <title>Genomic Encyclopedia of Archaeal and Bacterial Type Strains, Phase II (KMG-II): from individual species to whole genera.</title>
        <authorList>
            <person name="Goeker M."/>
        </authorList>
    </citation>
    <scope>NUCLEOTIDE SEQUENCE [LARGE SCALE GENOMIC DNA]</scope>
    <source>
        <strain evidence="16 17">DSM 12048</strain>
    </source>
</reference>
<gene>
    <name evidence="16" type="ORF">LV82_00083</name>
</gene>
<dbReference type="AlphaFoldDB" id="A0A2S5JL80"/>
<dbReference type="InterPro" id="IPR012999">
    <property type="entry name" value="Pyr_OxRdtase_I_AS"/>
</dbReference>
<dbReference type="InterPro" id="IPR004099">
    <property type="entry name" value="Pyr_nucl-diS_OxRdtase_dimer"/>
</dbReference>
<evidence type="ECO:0000256" key="11">
    <source>
        <dbReference type="PIRSR" id="PIRSR000350-3"/>
    </source>
</evidence>
<evidence type="ECO:0000256" key="13">
    <source>
        <dbReference type="RuleBase" id="RU003692"/>
    </source>
</evidence>
<dbReference type="OrthoDB" id="9776382at2"/>
<dbReference type="Gene3D" id="3.50.50.60">
    <property type="entry name" value="FAD/NAD(P)-binding domain"/>
    <property type="match status" value="2"/>
</dbReference>
<dbReference type="InterPro" id="IPR036188">
    <property type="entry name" value="FAD/NAD-bd_sf"/>
</dbReference>
<dbReference type="EMBL" id="PRDS01000001">
    <property type="protein sequence ID" value="PPB82161.1"/>
    <property type="molecule type" value="Genomic_DNA"/>
</dbReference>
<evidence type="ECO:0000256" key="6">
    <source>
        <dbReference type="ARBA" id="ARBA00023027"/>
    </source>
</evidence>
<feature type="binding site" evidence="11">
    <location>
        <position position="115"/>
    </location>
    <ligand>
        <name>FAD</name>
        <dbReference type="ChEBI" id="CHEBI:57692"/>
    </ligand>
</feature>
<protein>
    <recommendedName>
        <fullName evidence="2 13">Dihydrolipoyl dehydrogenase</fullName>
        <ecNumber evidence="2 13">1.8.1.4</ecNumber>
    </recommendedName>
</protein>
<feature type="binding site" evidence="11">
    <location>
        <position position="201"/>
    </location>
    <ligand>
        <name>NAD(+)</name>
        <dbReference type="ChEBI" id="CHEBI:57540"/>
    </ligand>
</feature>
<evidence type="ECO:0000256" key="4">
    <source>
        <dbReference type="ARBA" id="ARBA00022827"/>
    </source>
</evidence>
<comment type="caution">
    <text evidence="16">The sequence shown here is derived from an EMBL/GenBank/DDBJ whole genome shotgun (WGS) entry which is preliminary data.</text>
</comment>
<dbReference type="InterPro" id="IPR050151">
    <property type="entry name" value="Class-I_Pyr_Nuc-Dis_Oxidored"/>
</dbReference>
<comment type="catalytic activity">
    <reaction evidence="9 13">
        <text>N(6)-[(R)-dihydrolipoyl]-L-lysyl-[protein] + NAD(+) = N(6)-[(R)-lipoyl]-L-lysyl-[protein] + NADH + H(+)</text>
        <dbReference type="Rhea" id="RHEA:15045"/>
        <dbReference type="Rhea" id="RHEA-COMP:10474"/>
        <dbReference type="Rhea" id="RHEA-COMP:10475"/>
        <dbReference type="ChEBI" id="CHEBI:15378"/>
        <dbReference type="ChEBI" id="CHEBI:57540"/>
        <dbReference type="ChEBI" id="CHEBI:57945"/>
        <dbReference type="ChEBI" id="CHEBI:83099"/>
        <dbReference type="ChEBI" id="CHEBI:83100"/>
        <dbReference type="EC" id="1.8.1.4"/>
    </reaction>
</comment>
<feature type="domain" description="FAD/NAD(P)-binding" evidence="15">
    <location>
        <begin position="4"/>
        <end position="326"/>
    </location>
</feature>
<dbReference type="FunFam" id="3.30.390.30:FF:000001">
    <property type="entry name" value="Dihydrolipoyl dehydrogenase"/>
    <property type="match status" value="1"/>
</dbReference>
<dbReference type="PANTHER" id="PTHR22912">
    <property type="entry name" value="DISULFIDE OXIDOREDUCTASE"/>
    <property type="match status" value="1"/>
</dbReference>
<feature type="binding site" evidence="11">
    <location>
        <position position="270"/>
    </location>
    <ligand>
        <name>NAD(+)</name>
        <dbReference type="ChEBI" id="CHEBI:57540"/>
    </ligand>
</feature>
<comment type="miscellaneous">
    <text evidence="13">The active site is a redox-active disulfide bond.</text>
</comment>
<organism evidence="16 17">
    <name type="scientific">Albidovulum inexpectatum</name>
    <dbReference type="NCBI Taxonomy" id="196587"/>
    <lineage>
        <taxon>Bacteria</taxon>
        <taxon>Pseudomonadati</taxon>
        <taxon>Pseudomonadota</taxon>
        <taxon>Alphaproteobacteria</taxon>
        <taxon>Rhodobacterales</taxon>
        <taxon>Paracoccaceae</taxon>
        <taxon>Albidovulum</taxon>
    </lineage>
</organism>
<dbReference type="Proteomes" id="UP000239736">
    <property type="component" value="Unassembled WGS sequence"/>
</dbReference>
<keyword evidence="17" id="KW-1185">Reference proteome</keyword>
<dbReference type="PANTHER" id="PTHR22912:SF151">
    <property type="entry name" value="DIHYDROLIPOYL DEHYDROGENASE, MITOCHONDRIAL"/>
    <property type="match status" value="1"/>
</dbReference>
<dbReference type="GO" id="GO:0050660">
    <property type="term" value="F:flavin adenine dinucleotide binding"/>
    <property type="evidence" value="ECO:0007669"/>
    <property type="project" value="InterPro"/>
</dbReference>
<evidence type="ECO:0000256" key="5">
    <source>
        <dbReference type="ARBA" id="ARBA00023002"/>
    </source>
</evidence>
<dbReference type="InterPro" id="IPR006258">
    <property type="entry name" value="Lipoamide_DH"/>
</dbReference>
<dbReference type="SUPFAM" id="SSF51905">
    <property type="entry name" value="FAD/NAD(P)-binding domain"/>
    <property type="match status" value="1"/>
</dbReference>
<keyword evidence="11" id="KW-0547">Nucleotide-binding</keyword>
<dbReference type="GO" id="GO:0004148">
    <property type="term" value="F:dihydrolipoyl dehydrogenase (NADH) activity"/>
    <property type="evidence" value="ECO:0007669"/>
    <property type="project" value="UniProtKB-EC"/>
</dbReference>
<evidence type="ECO:0000256" key="2">
    <source>
        <dbReference type="ARBA" id="ARBA00012608"/>
    </source>
</evidence>
<comment type="similarity">
    <text evidence="1 13">Belongs to the class-I pyridine nucleotide-disulfide oxidoreductase family.</text>
</comment>
<dbReference type="InterPro" id="IPR001100">
    <property type="entry name" value="Pyr_nuc-diS_OxRdtase"/>
</dbReference>
<dbReference type="PIRSF" id="PIRSF000350">
    <property type="entry name" value="Mercury_reductase_MerA"/>
    <property type="match status" value="1"/>
</dbReference>
<dbReference type="RefSeq" id="WP_104068748.1">
    <property type="nucleotide sequence ID" value="NZ_PRDS01000001.1"/>
</dbReference>
<dbReference type="GO" id="GO:0005737">
    <property type="term" value="C:cytoplasm"/>
    <property type="evidence" value="ECO:0007669"/>
    <property type="project" value="UniProtKB-ARBA"/>
</dbReference>
<feature type="active site" description="Proton acceptor" evidence="10">
    <location>
        <position position="443"/>
    </location>
</feature>
<evidence type="ECO:0000256" key="8">
    <source>
        <dbReference type="ARBA" id="ARBA00023284"/>
    </source>
</evidence>
<feature type="binding site" evidence="11">
    <location>
        <position position="51"/>
    </location>
    <ligand>
        <name>FAD</name>
        <dbReference type="ChEBI" id="CHEBI:57692"/>
    </ligand>
</feature>
<feature type="binding site" evidence="11">
    <location>
        <position position="311"/>
    </location>
    <ligand>
        <name>FAD</name>
        <dbReference type="ChEBI" id="CHEBI:57692"/>
    </ligand>
</feature>
<keyword evidence="8 13" id="KW-0676">Redox-active center</keyword>
<dbReference type="EC" id="1.8.1.4" evidence="2 13"/>
<dbReference type="Pfam" id="PF02852">
    <property type="entry name" value="Pyr_redox_dim"/>
    <property type="match status" value="1"/>
</dbReference>
<dbReference type="Gene3D" id="3.30.390.30">
    <property type="match status" value="1"/>
</dbReference>
<evidence type="ECO:0000256" key="12">
    <source>
        <dbReference type="PIRSR" id="PIRSR000350-4"/>
    </source>
</evidence>
<keyword evidence="5 13" id="KW-0560">Oxidoreductase</keyword>
<evidence type="ECO:0000256" key="1">
    <source>
        <dbReference type="ARBA" id="ARBA00007532"/>
    </source>
</evidence>
<keyword evidence="4 11" id="KW-0274">FAD</keyword>
<feature type="domain" description="Pyridine nucleotide-disulphide oxidoreductase dimerisation" evidence="14">
    <location>
        <begin position="345"/>
        <end position="454"/>
    </location>
</feature>
<feature type="disulfide bond" description="Redox-active" evidence="12">
    <location>
        <begin position="42"/>
        <end position="47"/>
    </location>
</feature>
<proteinExistence type="inferred from homology"/>
<dbReference type="PRINTS" id="PR00368">
    <property type="entry name" value="FADPNR"/>
</dbReference>
<dbReference type="SUPFAM" id="SSF55424">
    <property type="entry name" value="FAD/NAD-linked reductases, dimerisation (C-terminal) domain"/>
    <property type="match status" value="1"/>
</dbReference>
<dbReference type="InterPro" id="IPR016156">
    <property type="entry name" value="FAD/NAD-linked_Rdtase_dimer_sf"/>
</dbReference>
<feature type="binding site" evidence="11">
    <location>
        <begin position="178"/>
        <end position="185"/>
    </location>
    <ligand>
        <name>NAD(+)</name>
        <dbReference type="ChEBI" id="CHEBI:57540"/>
    </ligand>
</feature>
<dbReference type="NCBIfam" id="TIGR01350">
    <property type="entry name" value="lipoamide_DH"/>
    <property type="match status" value="1"/>
</dbReference>
<evidence type="ECO:0000256" key="7">
    <source>
        <dbReference type="ARBA" id="ARBA00023157"/>
    </source>
</evidence>
<keyword evidence="7" id="KW-1015">Disulfide bond</keyword>
<keyword evidence="6 11" id="KW-0520">NAD</keyword>
<dbReference type="PRINTS" id="PR00411">
    <property type="entry name" value="PNDRDTASEI"/>
</dbReference>
<evidence type="ECO:0000313" key="16">
    <source>
        <dbReference type="EMBL" id="PPB82161.1"/>
    </source>
</evidence>
<evidence type="ECO:0000259" key="15">
    <source>
        <dbReference type="Pfam" id="PF07992"/>
    </source>
</evidence>
<dbReference type="GO" id="GO:0006103">
    <property type="term" value="P:2-oxoglutarate metabolic process"/>
    <property type="evidence" value="ECO:0007669"/>
    <property type="project" value="TreeGrafter"/>
</dbReference>
<dbReference type="Pfam" id="PF07992">
    <property type="entry name" value="Pyr_redox_2"/>
    <property type="match status" value="1"/>
</dbReference>
<evidence type="ECO:0000256" key="9">
    <source>
        <dbReference type="ARBA" id="ARBA00049187"/>
    </source>
</evidence>
<evidence type="ECO:0000256" key="10">
    <source>
        <dbReference type="PIRSR" id="PIRSR000350-2"/>
    </source>
</evidence>
<keyword evidence="3 13" id="KW-0285">Flavoprotein</keyword>
<sequence length="464" mass="49007">MAEFDVIVIGAGPGGYVCAIRCAQLGLKTAVVEGRDTLGGTCLNVGCIPSKALLHASHSLHEAEHNFAKMGLTVAKPKVDWKQMLAYKDDVIGQNTKGIEFLFKKNKITWLKGWGSIPEPGKVKVGDEIHGAKNIVIASGSEPSSLPGVTVDNDGGVIVDSTGALALPKVPKSMIVIGAGVIGLELGSVYARLGTKVTVVEYLDHITPGMDTEVQRTFQRILSKQGLDFVLGAAVQETKAAKGKASVTYKLRKDDSEATLEADCVLVATGRRPFTAGLGLESLGVEMEPRGQIRIDDHWRTNVPGIYAIGDAVKGPMLAHKAEDEGMAVAEVIAGRHGHVNYGVIPSVIYTTPEVAAVGKTEQQLKEEGRAYKVGKFSFMGNGRAKAVFQGEGFVKILADKETDRILGAHIIGPAAGDLIHEICVAMEFGASAEDIALTCHAHPTYSEAVREAALACGDGAIHA</sequence>
<dbReference type="InterPro" id="IPR023753">
    <property type="entry name" value="FAD/NAD-binding_dom"/>
</dbReference>
<feature type="binding site" evidence="11">
    <location>
        <begin position="317"/>
        <end position="320"/>
    </location>
    <ligand>
        <name>FAD</name>
        <dbReference type="ChEBI" id="CHEBI:57692"/>
    </ligand>
</feature>
<accession>A0A2S5JL80</accession>
<comment type="cofactor">
    <cofactor evidence="11 13">
        <name>FAD</name>
        <dbReference type="ChEBI" id="CHEBI:57692"/>
    </cofactor>
    <text evidence="11 13">Binds 1 FAD per subunit.</text>
</comment>
<dbReference type="PROSITE" id="PS00076">
    <property type="entry name" value="PYRIDINE_REDOX_1"/>
    <property type="match status" value="1"/>
</dbReference>
<evidence type="ECO:0000313" key="17">
    <source>
        <dbReference type="Proteomes" id="UP000239736"/>
    </source>
</evidence>
<evidence type="ECO:0000256" key="3">
    <source>
        <dbReference type="ARBA" id="ARBA00022630"/>
    </source>
</evidence>
<evidence type="ECO:0000259" key="14">
    <source>
        <dbReference type="Pfam" id="PF02852"/>
    </source>
</evidence>
<name>A0A2S5JL80_9RHOB</name>